<reference evidence="2" key="1">
    <citation type="submission" date="2023-08" db="EMBL/GenBank/DDBJ databases">
        <title>Reference Genome Resource for the Citrus Pathogen Phytophthora citrophthora.</title>
        <authorList>
            <person name="Moller H."/>
            <person name="Coetzee B."/>
            <person name="Rose L.J."/>
            <person name="Van Niekerk J.M."/>
        </authorList>
    </citation>
    <scope>NUCLEOTIDE SEQUENCE</scope>
    <source>
        <strain evidence="2">STE-U-9442</strain>
    </source>
</reference>
<dbReference type="AlphaFoldDB" id="A0AAD9GPX8"/>
<dbReference type="InterPro" id="IPR010998">
    <property type="entry name" value="Integrase_recombinase_N"/>
</dbReference>
<dbReference type="InterPro" id="IPR013762">
    <property type="entry name" value="Integrase-like_cat_sf"/>
</dbReference>
<sequence length="677" mass="77244">MLHADSVHMFGFVFVFENLLVIDLACGFGWCGSLAFYSLAGKIINYLYEHGNSFNRQFVGNVWCDDHTCIEINEGPNVLMPTYRYDVQWLLYSDYSHQQTKIYEVVFGVQSPGPNLEHQGRYGVDSVRQIRQGVDPNPEPASSWYYVSHNTPGSSRKPPTRRKLLSASSRFPAEYGHCAIPDSALDDFRWFQAVFQNPGRFNSIPVIHFTDVSVPEFHVFMDASGDGLCALEPSLKMLHSTALFRRRSSTDVYQRPGAEKRNRKARTHVEFHIDNTSAVAWANSRASRNPVAQMYNRLLSLAEFQYDLVFTASHIAGKLNVMADAGSRVWTADHHLANTWTNMSSSWTQVPLEEPFDNLSSSTSTTYSRHWSQWCRFTRQMGWSRWLTQSTASRRLGYFATLCWAGGWNNSCIGNQHSTIQLKLASIRWFHRRYKNFSLTISPRLEFLLKGIKRLSAPRRKKQPLTPPFLRLLYRSLDISNPRQRLLWGSIVIGYFFLRRRSEFLQIGKTRRFFCLKTRNAFFSDDNGKRVTRNKATSVTIGLEGAKNDQFGRGAWRTMNRSGDKLLCPLRGLQHILRARKLLKCQADRHLCGTLTSQEVVATIKRTAKMIGVPASNYSSHSFQIGGATALIKLSIKFLGRWLSNCYEDYPRHAAAASKGLSRQMVQRVKSSSAASK</sequence>
<dbReference type="InterPro" id="IPR052925">
    <property type="entry name" value="Phage_Integrase-like_Recomb"/>
</dbReference>
<keyword evidence="3" id="KW-1185">Reference proteome</keyword>
<proteinExistence type="predicted"/>
<dbReference type="GO" id="GO:0015074">
    <property type="term" value="P:DNA integration"/>
    <property type="evidence" value="ECO:0007669"/>
    <property type="project" value="InterPro"/>
</dbReference>
<dbReference type="GO" id="GO:0006310">
    <property type="term" value="P:DNA recombination"/>
    <property type="evidence" value="ECO:0007669"/>
    <property type="project" value="InterPro"/>
</dbReference>
<dbReference type="PANTHER" id="PTHR34605:SF4">
    <property type="entry name" value="DNA ADENINE METHYLTRANSFERASE"/>
    <property type="match status" value="1"/>
</dbReference>
<evidence type="ECO:0000313" key="2">
    <source>
        <dbReference type="EMBL" id="KAK1942296.1"/>
    </source>
</evidence>
<name>A0AAD9GPX8_9STRA</name>
<organism evidence="2 3">
    <name type="scientific">Phytophthora citrophthora</name>
    <dbReference type="NCBI Taxonomy" id="4793"/>
    <lineage>
        <taxon>Eukaryota</taxon>
        <taxon>Sar</taxon>
        <taxon>Stramenopiles</taxon>
        <taxon>Oomycota</taxon>
        <taxon>Peronosporomycetes</taxon>
        <taxon>Peronosporales</taxon>
        <taxon>Peronosporaceae</taxon>
        <taxon>Phytophthora</taxon>
    </lineage>
</organism>
<comment type="caution">
    <text evidence="2">The sequence shown here is derived from an EMBL/GenBank/DDBJ whole genome shotgun (WGS) entry which is preliminary data.</text>
</comment>
<gene>
    <name evidence="2" type="ORF">P3T76_006618</name>
</gene>
<evidence type="ECO:0000313" key="3">
    <source>
        <dbReference type="Proteomes" id="UP001259832"/>
    </source>
</evidence>
<dbReference type="EMBL" id="JASMQC010000010">
    <property type="protein sequence ID" value="KAK1942296.1"/>
    <property type="molecule type" value="Genomic_DNA"/>
</dbReference>
<dbReference type="GO" id="GO:0003677">
    <property type="term" value="F:DNA binding"/>
    <property type="evidence" value="ECO:0007669"/>
    <property type="project" value="UniProtKB-KW"/>
</dbReference>
<dbReference type="Proteomes" id="UP001259832">
    <property type="component" value="Unassembled WGS sequence"/>
</dbReference>
<dbReference type="Gene3D" id="1.10.150.130">
    <property type="match status" value="1"/>
</dbReference>
<evidence type="ECO:0000256" key="1">
    <source>
        <dbReference type="ARBA" id="ARBA00023125"/>
    </source>
</evidence>
<protein>
    <submittedName>
        <fullName evidence="2">Uncharacterized protein</fullName>
    </submittedName>
</protein>
<keyword evidence="1" id="KW-0238">DNA-binding</keyword>
<accession>A0AAD9GPX8</accession>
<dbReference type="Gene3D" id="1.10.443.10">
    <property type="entry name" value="Intergrase catalytic core"/>
    <property type="match status" value="1"/>
</dbReference>
<dbReference type="PANTHER" id="PTHR34605">
    <property type="entry name" value="PHAGE_INTEGRASE DOMAIN-CONTAINING PROTEIN"/>
    <property type="match status" value="1"/>
</dbReference>